<dbReference type="PANTHER" id="PTHR12993:SF11">
    <property type="entry name" value="N-ACETYLGLUCOSAMINYL-PHOSPHATIDYLINOSITOL DE-N-ACETYLASE"/>
    <property type="match status" value="1"/>
</dbReference>
<protein>
    <submittedName>
        <fullName evidence="1">N-acetyl-alpha-D-glucosaminyl L-malate deacetylase 1</fullName>
        <ecNumber evidence="1">3.5.1.-</ecNumber>
    </submittedName>
</protein>
<reference evidence="1 2" key="1">
    <citation type="submission" date="2016-12" db="EMBL/GenBank/DDBJ databases">
        <authorList>
            <person name="Song W.-J."/>
            <person name="Kurnit D.M."/>
        </authorList>
    </citation>
    <scope>NUCLEOTIDE SEQUENCE [LARGE SCALE GENOMIC DNA]</scope>
    <source>
        <strain evidence="1 2">IMCC3135</strain>
    </source>
</reference>
<evidence type="ECO:0000313" key="2">
    <source>
        <dbReference type="Proteomes" id="UP000250079"/>
    </source>
</evidence>
<dbReference type="RefSeq" id="WP_088919898.1">
    <property type="nucleotide sequence ID" value="NZ_CP018632.1"/>
</dbReference>
<dbReference type="Gene3D" id="3.40.50.10320">
    <property type="entry name" value="LmbE-like"/>
    <property type="match status" value="1"/>
</dbReference>
<keyword evidence="2" id="KW-1185">Reference proteome</keyword>
<dbReference type="PANTHER" id="PTHR12993">
    <property type="entry name" value="N-ACETYLGLUCOSAMINYL-PHOSPHATIDYLINOSITOL DE-N-ACETYLASE-RELATED"/>
    <property type="match status" value="1"/>
</dbReference>
<organism evidence="1 2">
    <name type="scientific">Granulosicoccus antarcticus IMCC3135</name>
    <dbReference type="NCBI Taxonomy" id="1192854"/>
    <lineage>
        <taxon>Bacteria</taxon>
        <taxon>Pseudomonadati</taxon>
        <taxon>Pseudomonadota</taxon>
        <taxon>Gammaproteobacteria</taxon>
        <taxon>Chromatiales</taxon>
        <taxon>Granulosicoccaceae</taxon>
        <taxon>Granulosicoccus</taxon>
    </lineage>
</organism>
<dbReference type="InterPro" id="IPR024078">
    <property type="entry name" value="LmbE-like_dom_sf"/>
</dbReference>
<dbReference type="SUPFAM" id="SSF102588">
    <property type="entry name" value="LmbE-like"/>
    <property type="match status" value="1"/>
</dbReference>
<dbReference type="InterPro" id="IPR003737">
    <property type="entry name" value="GlcNAc_PI_deacetylase-related"/>
</dbReference>
<proteinExistence type="predicted"/>
<gene>
    <name evidence="1" type="primary">bshB1</name>
    <name evidence="1" type="ORF">IMCC3135_24290</name>
</gene>
<dbReference type="Pfam" id="PF02585">
    <property type="entry name" value="PIG-L"/>
    <property type="match status" value="1"/>
</dbReference>
<dbReference type="GO" id="GO:0016811">
    <property type="term" value="F:hydrolase activity, acting on carbon-nitrogen (but not peptide) bonds, in linear amides"/>
    <property type="evidence" value="ECO:0007669"/>
    <property type="project" value="TreeGrafter"/>
</dbReference>
<accession>A0A2Z2NTW8</accession>
<dbReference type="Proteomes" id="UP000250079">
    <property type="component" value="Chromosome"/>
</dbReference>
<dbReference type="OrthoDB" id="9790023at2"/>
<keyword evidence="1" id="KW-0378">Hydrolase</keyword>
<dbReference type="EC" id="3.5.1.-" evidence="1"/>
<name>A0A2Z2NTW8_9GAMM</name>
<evidence type="ECO:0000313" key="1">
    <source>
        <dbReference type="EMBL" id="ASJ74926.1"/>
    </source>
</evidence>
<dbReference type="AlphaFoldDB" id="A0A2Z2NTW8"/>
<sequence>MNILLIAPHPDDEILGCGGTLLRHKHSGDSIHIVFVTTMQEAHGFSSERIQSRAAEIACIQRELGASIYQLPYPTATLTDSDTLSLIPELSTLFKSISPEMVYLPNRSDAHSDHGVSFNAAYACTKVFRYPSIKTIMMYETISETDFSPALPENIFVPNYFVDISSFMEQKLELMKVYASELAEHPFPRSIKALKALGTLRGSAAGVEYAEAFQLIKHIR</sequence>
<dbReference type="EMBL" id="CP018632">
    <property type="protein sequence ID" value="ASJ74926.1"/>
    <property type="molecule type" value="Genomic_DNA"/>
</dbReference>
<dbReference type="KEGG" id="gai:IMCC3135_24290"/>